<feature type="domain" description="Radical SAM core" evidence="7">
    <location>
        <begin position="93"/>
        <end position="320"/>
    </location>
</feature>
<evidence type="ECO:0000256" key="5">
    <source>
        <dbReference type="ARBA" id="ARBA00023014"/>
    </source>
</evidence>
<dbReference type="InterPro" id="IPR023867">
    <property type="entry name" value="Sulphatase_maturase_rSAM"/>
</dbReference>
<dbReference type="Pfam" id="PF04055">
    <property type="entry name" value="Radical_SAM"/>
    <property type="match status" value="1"/>
</dbReference>
<dbReference type="STRING" id="1123498.VR7878_00637"/>
<keyword evidence="5" id="KW-0411">Iron-sulfur</keyword>
<evidence type="ECO:0000259" key="7">
    <source>
        <dbReference type="PROSITE" id="PS51918"/>
    </source>
</evidence>
<dbReference type="SFLD" id="SFLDG01384">
    <property type="entry name" value="thioether_bond_formation_requi"/>
    <property type="match status" value="1"/>
</dbReference>
<dbReference type="InterPro" id="IPR024023">
    <property type="entry name" value="rSAM_paired_HxsB"/>
</dbReference>
<accession>A0A1R4LC36</accession>
<dbReference type="SFLD" id="SFLDG01067">
    <property type="entry name" value="SPASM/twitch_domain_containing"/>
    <property type="match status" value="1"/>
</dbReference>
<reference evidence="9" key="1">
    <citation type="submission" date="2017-02" db="EMBL/GenBank/DDBJ databases">
        <authorList>
            <person name="Rodrigo-Torres L."/>
            <person name="Arahal R.D."/>
            <person name="Lucena T."/>
        </authorList>
    </citation>
    <scope>NUCLEOTIDE SEQUENCE [LARGE SCALE GENOMIC DNA]</scope>
    <source>
        <strain evidence="9">CECT 7878</strain>
    </source>
</reference>
<dbReference type="InterPro" id="IPR058240">
    <property type="entry name" value="rSAM_sf"/>
</dbReference>
<evidence type="ECO:0000256" key="2">
    <source>
        <dbReference type="ARBA" id="ARBA00022691"/>
    </source>
</evidence>
<dbReference type="Proteomes" id="UP000188276">
    <property type="component" value="Unassembled WGS sequence"/>
</dbReference>
<keyword evidence="2" id="KW-0949">S-adenosyl-L-methionine</keyword>
<dbReference type="GO" id="GO:0051536">
    <property type="term" value="F:iron-sulfur cluster binding"/>
    <property type="evidence" value="ECO:0007669"/>
    <property type="project" value="UniProtKB-KW"/>
</dbReference>
<dbReference type="PROSITE" id="PS51918">
    <property type="entry name" value="RADICAL_SAM"/>
    <property type="match status" value="1"/>
</dbReference>
<evidence type="ECO:0000313" key="9">
    <source>
        <dbReference type="Proteomes" id="UP000188276"/>
    </source>
</evidence>
<evidence type="ECO:0000256" key="6">
    <source>
        <dbReference type="ARBA" id="ARBA00023601"/>
    </source>
</evidence>
<protein>
    <recommendedName>
        <fullName evidence="7">Radical SAM core domain-containing protein</fullName>
    </recommendedName>
</protein>
<organism evidence="8 9">
    <name type="scientific">Vibrio ruber (strain DSM 16370 / JCM 11486 / BCRC 17186 / CECT 7878 / LMG 23124 / VR1)</name>
    <dbReference type="NCBI Taxonomy" id="1123498"/>
    <lineage>
        <taxon>Bacteria</taxon>
        <taxon>Pseudomonadati</taxon>
        <taxon>Pseudomonadota</taxon>
        <taxon>Gammaproteobacteria</taxon>
        <taxon>Vibrionales</taxon>
        <taxon>Vibrionaceae</taxon>
        <taxon>Vibrio</taxon>
    </lineage>
</organism>
<dbReference type="NCBIfam" id="TIGR03978">
    <property type="entry name" value="rSAM_paired_1"/>
    <property type="match status" value="1"/>
</dbReference>
<keyword evidence="4" id="KW-0408">Iron</keyword>
<comment type="cofactor">
    <cofactor evidence="1">
        <name>[4Fe-4S] cluster</name>
        <dbReference type="ChEBI" id="CHEBI:49883"/>
    </cofactor>
</comment>
<name>A0A1R4LC36_VIBR1</name>
<dbReference type="InterPro" id="IPR007197">
    <property type="entry name" value="rSAM"/>
</dbReference>
<dbReference type="SUPFAM" id="SSF102114">
    <property type="entry name" value="Radical SAM enzymes"/>
    <property type="match status" value="1"/>
</dbReference>
<dbReference type="Gene3D" id="3.20.20.70">
    <property type="entry name" value="Aldolase class I"/>
    <property type="match status" value="1"/>
</dbReference>
<dbReference type="InterPro" id="IPR013785">
    <property type="entry name" value="Aldolase_TIM"/>
</dbReference>
<evidence type="ECO:0000256" key="3">
    <source>
        <dbReference type="ARBA" id="ARBA00022723"/>
    </source>
</evidence>
<proteinExistence type="inferred from homology"/>
<evidence type="ECO:0000256" key="1">
    <source>
        <dbReference type="ARBA" id="ARBA00001966"/>
    </source>
</evidence>
<gene>
    <name evidence="8" type="ORF">VR7878_00637</name>
</gene>
<dbReference type="CDD" id="cd01335">
    <property type="entry name" value="Radical_SAM"/>
    <property type="match status" value="1"/>
</dbReference>
<dbReference type="AlphaFoldDB" id="A0A1R4LC36"/>
<dbReference type="EMBL" id="FULE01000010">
    <property type="protein sequence ID" value="SJN54126.1"/>
    <property type="molecule type" value="Genomic_DNA"/>
</dbReference>
<evidence type="ECO:0000313" key="8">
    <source>
        <dbReference type="EMBL" id="SJN54126.1"/>
    </source>
</evidence>
<keyword evidence="3" id="KW-0479">Metal-binding</keyword>
<sequence length="488" mass="56424">MKIIPYENFGYNSYKLMPFRFDRFDNDRFLLINEVGQSQYINSNDLDSLINGNLNINSNLFENLLSKSFLYTDDSNYQFRTLASKFKTRKSFLIGGPALHIFVLTLRCDNSCEYCQVTRKSPNNYSYDMRIEDAREFVYRMFESPSKNITVEFQGGEPLLAFDILKYIVELILSVNKDKKIQFVVATSLQYIDDNILIFLKKHDIHISTSLDGPQWLHNKNRPNSCKDSYTKTLNGLNSARKWLGFDNIAGMTTITRDSLKYPKEIIDEYISHGFHSIFLRPLNMYGFAVKREKNVSYTMDEFNKFYRKSFDYIIEINKNGYLLEEVSASLALNNALTPFASGYVDMRSPCGDGTGVLVYNYNGKVYPSDESRMLFEMGDNSLCLGNASDSYLSLMSSPVMKKILNSGIAETLPGCCDCAYLPYCGANPIQNYSRYNDMVGHRANNAFCTRQKYLYRYLFKLMENDTNKEIFFSWLTKLSPQQGEKYE</sequence>
<dbReference type="RefSeq" id="WP_077333389.1">
    <property type="nucleotide sequence ID" value="NZ_FULE01000010.1"/>
</dbReference>
<dbReference type="PANTHER" id="PTHR43273">
    <property type="entry name" value="ANAEROBIC SULFATASE-MATURATING ENZYME HOMOLOG ASLB-RELATED"/>
    <property type="match status" value="1"/>
</dbReference>
<dbReference type="SFLD" id="SFLDG01386">
    <property type="entry name" value="main_SPASM_domain-containing"/>
    <property type="match status" value="1"/>
</dbReference>
<dbReference type="GO" id="GO:0046872">
    <property type="term" value="F:metal ion binding"/>
    <property type="evidence" value="ECO:0007669"/>
    <property type="project" value="UniProtKB-KW"/>
</dbReference>
<comment type="similarity">
    <text evidence="6">Belongs to the radical SAM superfamily. Anaerobic sulfatase-maturating enzyme family.</text>
</comment>
<dbReference type="SFLD" id="SFLDS00029">
    <property type="entry name" value="Radical_SAM"/>
    <property type="match status" value="1"/>
</dbReference>
<dbReference type="GO" id="GO:0016491">
    <property type="term" value="F:oxidoreductase activity"/>
    <property type="evidence" value="ECO:0007669"/>
    <property type="project" value="InterPro"/>
</dbReference>
<dbReference type="PANTHER" id="PTHR43273:SF3">
    <property type="entry name" value="ANAEROBIC SULFATASE-MATURATING ENZYME HOMOLOG ASLB-RELATED"/>
    <property type="match status" value="1"/>
</dbReference>
<keyword evidence="9" id="KW-1185">Reference proteome</keyword>
<evidence type="ECO:0000256" key="4">
    <source>
        <dbReference type="ARBA" id="ARBA00023004"/>
    </source>
</evidence>